<reference evidence="1 2" key="1">
    <citation type="submission" date="2019-06" db="EMBL/GenBank/DDBJ databases">
        <title>Genome Sequence of the Brown Rot Fungal Pathogen Monilinia laxa.</title>
        <authorList>
            <person name="De Miccolis Angelini R.M."/>
            <person name="Landi L."/>
            <person name="Abate D."/>
            <person name="Pollastro S."/>
            <person name="Romanazzi G."/>
            <person name="Faretra F."/>
        </authorList>
    </citation>
    <scope>NUCLEOTIDE SEQUENCE [LARGE SCALE GENOMIC DNA]</scope>
    <source>
        <strain evidence="1 2">Mlax316</strain>
    </source>
</reference>
<proteinExistence type="predicted"/>
<protein>
    <submittedName>
        <fullName evidence="1">Uncharacterized protein</fullName>
    </submittedName>
</protein>
<evidence type="ECO:0000313" key="2">
    <source>
        <dbReference type="Proteomes" id="UP000326757"/>
    </source>
</evidence>
<dbReference type="Proteomes" id="UP000326757">
    <property type="component" value="Unassembled WGS sequence"/>
</dbReference>
<keyword evidence="2" id="KW-1185">Reference proteome</keyword>
<accession>A0A5N6JU01</accession>
<name>A0A5N6JU01_MONLA</name>
<dbReference type="EMBL" id="VIGI01000014">
    <property type="protein sequence ID" value="KAB8291867.1"/>
    <property type="molecule type" value="Genomic_DNA"/>
</dbReference>
<evidence type="ECO:0000313" key="1">
    <source>
        <dbReference type="EMBL" id="KAB8291867.1"/>
    </source>
</evidence>
<gene>
    <name evidence="1" type="ORF">EYC80_006648</name>
</gene>
<sequence>MIMRYNFEMENKENGISHAPIRDVSCAVSFSREKLPVLCLFSPDLYPKTLTFMIIKSIPPAPSVPIFVPSSHSLISFRFHSPPSYFSFSLLESFLSIPLHLSSAKHPRYVSTPPPNDIISLTLLSPN</sequence>
<organism evidence="1 2">
    <name type="scientific">Monilinia laxa</name>
    <name type="common">Brown rot fungus</name>
    <name type="synonym">Sclerotinia laxa</name>
    <dbReference type="NCBI Taxonomy" id="61186"/>
    <lineage>
        <taxon>Eukaryota</taxon>
        <taxon>Fungi</taxon>
        <taxon>Dikarya</taxon>
        <taxon>Ascomycota</taxon>
        <taxon>Pezizomycotina</taxon>
        <taxon>Leotiomycetes</taxon>
        <taxon>Helotiales</taxon>
        <taxon>Sclerotiniaceae</taxon>
        <taxon>Monilinia</taxon>
    </lineage>
</organism>
<comment type="caution">
    <text evidence="1">The sequence shown here is derived from an EMBL/GenBank/DDBJ whole genome shotgun (WGS) entry which is preliminary data.</text>
</comment>
<dbReference type="AlphaFoldDB" id="A0A5N6JU01"/>